<feature type="coiled-coil region" evidence="1">
    <location>
        <begin position="185"/>
        <end position="212"/>
    </location>
</feature>
<name>A0A4Y2R8D2_ARAVE</name>
<dbReference type="InterPro" id="IPR055469">
    <property type="entry name" value="DUF7041"/>
</dbReference>
<organism evidence="3 4">
    <name type="scientific">Araneus ventricosus</name>
    <name type="common">Orbweaver spider</name>
    <name type="synonym">Epeira ventricosa</name>
    <dbReference type="NCBI Taxonomy" id="182803"/>
    <lineage>
        <taxon>Eukaryota</taxon>
        <taxon>Metazoa</taxon>
        <taxon>Ecdysozoa</taxon>
        <taxon>Arthropoda</taxon>
        <taxon>Chelicerata</taxon>
        <taxon>Arachnida</taxon>
        <taxon>Araneae</taxon>
        <taxon>Araneomorphae</taxon>
        <taxon>Entelegynae</taxon>
        <taxon>Araneoidea</taxon>
        <taxon>Araneidae</taxon>
        <taxon>Araneus</taxon>
    </lineage>
</organism>
<proteinExistence type="predicted"/>
<dbReference type="Pfam" id="PF23055">
    <property type="entry name" value="DUF7041"/>
    <property type="match status" value="1"/>
</dbReference>
<dbReference type="PANTHER" id="PTHR33327">
    <property type="entry name" value="ENDONUCLEASE"/>
    <property type="match status" value="1"/>
</dbReference>
<accession>A0A4Y2R8D2</accession>
<comment type="caution">
    <text evidence="3">The sequence shown here is derived from an EMBL/GenBank/DDBJ whole genome shotgun (WGS) entry which is preliminary data.</text>
</comment>
<dbReference type="OrthoDB" id="6251906at2759"/>
<dbReference type="Proteomes" id="UP000499080">
    <property type="component" value="Unassembled WGS sequence"/>
</dbReference>
<protein>
    <recommendedName>
        <fullName evidence="2">DUF7041 domain-containing protein</fullName>
    </recommendedName>
</protein>
<reference evidence="3 4" key="1">
    <citation type="journal article" date="2019" name="Sci. Rep.">
        <title>Orb-weaving spider Araneus ventricosus genome elucidates the spidroin gene catalogue.</title>
        <authorList>
            <person name="Kono N."/>
            <person name="Nakamura H."/>
            <person name="Ohtoshi R."/>
            <person name="Moran D.A.P."/>
            <person name="Shinohara A."/>
            <person name="Yoshida Y."/>
            <person name="Fujiwara M."/>
            <person name="Mori M."/>
            <person name="Tomita M."/>
            <person name="Arakawa K."/>
        </authorList>
    </citation>
    <scope>NUCLEOTIDE SEQUENCE [LARGE SCALE GENOMIC DNA]</scope>
</reference>
<dbReference type="EMBL" id="BGPR01016135">
    <property type="protein sequence ID" value="GBN71973.1"/>
    <property type="molecule type" value="Genomic_DNA"/>
</dbReference>
<evidence type="ECO:0000313" key="3">
    <source>
        <dbReference type="EMBL" id="GBN71973.1"/>
    </source>
</evidence>
<gene>
    <name evidence="3" type="ORF">AVEN_152764_1</name>
</gene>
<dbReference type="PANTHER" id="PTHR33327:SF3">
    <property type="entry name" value="RNA-DIRECTED DNA POLYMERASE"/>
    <property type="match status" value="1"/>
</dbReference>
<feature type="domain" description="DUF7041" evidence="2">
    <location>
        <begin position="28"/>
        <end position="109"/>
    </location>
</feature>
<keyword evidence="4" id="KW-1185">Reference proteome</keyword>
<dbReference type="AlphaFoldDB" id="A0A4Y2R8D2"/>
<evidence type="ECO:0000313" key="4">
    <source>
        <dbReference type="Proteomes" id="UP000499080"/>
    </source>
</evidence>
<evidence type="ECO:0000256" key="1">
    <source>
        <dbReference type="SAM" id="Coils"/>
    </source>
</evidence>
<keyword evidence="1" id="KW-0175">Coiled coil</keyword>
<sequence>MGPPNDNGESRTKPSVSTEIARVAFKPPPLWRNNVELRFSQIEYQLLISGISQEETKFHHVVAILEEDILSYVSDLVRCKPIDNPCTQLKNRLITQLADSESVRLRNLLSDMQLGDKKPSQLLHEMQDLSLGKIEHSVFRMLWFQRLPITTQQILSTSTDKLASLALTADKIAEVSGVRTCVNSVEVESARLNRLEAQISELTSAVQQVQSNHKRFRNASPHRRYRTRFSSFNRSFCWYHSKFGKKAQKCVPPCDFLENNSRIFWMLASIDPISTKIMPIFIVKCNKVTKKYLAQALFTYAMPIMMTAPLKLGGFGRKQHELDSPNLGGHSHHHPAPAITCPSGARKWAVVGKNNWFPLPLLSPKRSQNVTSPQ</sequence>
<evidence type="ECO:0000259" key="2">
    <source>
        <dbReference type="Pfam" id="PF23055"/>
    </source>
</evidence>